<dbReference type="GO" id="GO:0043041">
    <property type="term" value="P:amino acid activation for nonribosomal peptide biosynthetic process"/>
    <property type="evidence" value="ECO:0007669"/>
    <property type="project" value="TreeGrafter"/>
</dbReference>
<accession>A0A5S9MPD6</accession>
<dbReference type="InterPro" id="IPR042099">
    <property type="entry name" value="ANL_N_sf"/>
</dbReference>
<dbReference type="InterPro" id="IPR036736">
    <property type="entry name" value="ACP-like_sf"/>
</dbReference>
<evidence type="ECO:0000313" key="5">
    <source>
        <dbReference type="EMBL" id="CAA0078712.1"/>
    </source>
</evidence>
<dbReference type="Gene3D" id="3.30.559.30">
    <property type="entry name" value="Nonribosomal peptide synthetase, condensation domain"/>
    <property type="match status" value="1"/>
</dbReference>
<dbReference type="PROSITE" id="PS00455">
    <property type="entry name" value="AMP_BINDING"/>
    <property type="match status" value="1"/>
</dbReference>
<dbReference type="GO" id="GO:0003824">
    <property type="term" value="F:catalytic activity"/>
    <property type="evidence" value="ECO:0007669"/>
    <property type="project" value="InterPro"/>
</dbReference>
<dbReference type="SUPFAM" id="SSF53474">
    <property type="entry name" value="alpha/beta-Hydrolases"/>
    <property type="match status" value="1"/>
</dbReference>
<evidence type="ECO:0000256" key="3">
    <source>
        <dbReference type="ARBA" id="ARBA00022553"/>
    </source>
</evidence>
<dbReference type="InterPro" id="IPR000873">
    <property type="entry name" value="AMP-dep_synth/lig_dom"/>
</dbReference>
<evidence type="ECO:0000313" key="6">
    <source>
        <dbReference type="Proteomes" id="UP000441399"/>
    </source>
</evidence>
<dbReference type="Pfam" id="PF00668">
    <property type="entry name" value="Condensation"/>
    <property type="match status" value="1"/>
</dbReference>
<protein>
    <submittedName>
        <fullName evidence="5">Tyrocidine synthase 3</fullName>
    </submittedName>
</protein>
<name>A0A5S9MPD6_9GAMM</name>
<dbReference type="OrthoDB" id="9803665at2"/>
<dbReference type="PROSITE" id="PS00012">
    <property type="entry name" value="PHOSPHOPANTETHEINE"/>
    <property type="match status" value="1"/>
</dbReference>
<dbReference type="Gene3D" id="3.30.300.30">
    <property type="match status" value="1"/>
</dbReference>
<dbReference type="Pfam" id="PF00975">
    <property type="entry name" value="Thioesterase"/>
    <property type="match status" value="1"/>
</dbReference>
<dbReference type="InterPro" id="IPR001031">
    <property type="entry name" value="Thioesterase"/>
</dbReference>
<dbReference type="PROSITE" id="PS50075">
    <property type="entry name" value="CARRIER"/>
    <property type="match status" value="1"/>
</dbReference>
<dbReference type="Pfam" id="PF00501">
    <property type="entry name" value="AMP-binding"/>
    <property type="match status" value="1"/>
</dbReference>
<dbReference type="InterPro" id="IPR023213">
    <property type="entry name" value="CAT-like_dom_sf"/>
</dbReference>
<gene>
    <name evidence="5" type="primary">tycC_1</name>
    <name evidence="5" type="ORF">OPDIPICF_00030</name>
</gene>
<dbReference type="CDD" id="cd05930">
    <property type="entry name" value="A_NRPS"/>
    <property type="match status" value="1"/>
</dbReference>
<dbReference type="Gene3D" id="3.40.50.12780">
    <property type="entry name" value="N-terminal domain of ligase-like"/>
    <property type="match status" value="1"/>
</dbReference>
<sequence length="1302" mass="146111">MNGEMPDNLTGIENSDTGSTPLSYAQERLLFVEETSNISLGLFNHKILWKVTDPSSIERLTDTLVDVCRRHTALNQCIHFGDDGRYSITHLDNEISIEKREIEKNHWPNDVINEIGKKFHLTQEHPFKIYHFIVGDEHYLIFCAHAMAFDITSLDILLADWVDCYQAMPDEQSTGSSSSDSGFDQYAMWQRSEEAQAEFLPHEAFWRKELQGWETLRLPFDVDRPLTMDYRCARLSQTCDAALCEGVRRLAVELSVSAEVVFLSAYFVLFSVMSGQRDVVVGSAHCGRLDDRFSSTIGGFENALVLRMQIDSGDSVVGFIRSVSDMLDRAKRHGILPFERIIELMNVERDVGRHPIFQTWFEYRNPRNNFHPLPIENCSDIFHSASFSMDLDLKSFIEEKKGVYELVMEYAVGLFDKDTLNRWLLLYQKIISDFCRQSDASLANLEWITAEEIQAFQNTVCDVPATVTHVGLVPEVFTDVAKSHANQVAVIASGCEISYEQLDRRSSELAYCMCAEYRSRFGEELRSGTRVIICLDRNIDLIVAMLAIMKMGGCYVPIGPDYPLDRKMWIFEDTKAPLVITSEVYRGEMLEIAECGSGTCVLDVQQVKLSEPESVAPVGPDAKDLAYVIYTSGTTGRPKGVNMPHGAFFAFLSEVSGWVGIQKPILMSTSAATFDLFELDFAFPLIRGGTLILAEPDEAAQVFTRYRERINLIQQTPSMWKVFLAETDIDAAALKNVTSLFGGEPVSEALIRKLRLYCKKTIEAYGPTECCIYSTATSDESLPARVIGKPLPGESVWILDEYQRVLPRGAVGELYIGGNCLAAGYLNRDELTRERFIEASFLPIRLYKSGDLGRWREDGNLECLGRSDGQIKLNGYRIEPGEIESILVHVEGINQASVQLISRENVSFLVAYIVGQGCDNLSDEQIEKYLRTSLPVYMIPNRFVWMARLPLTGNGKIDKQLLPVIDTVEGSYAPPVTVEENAICGIWQVLLGIEKIGIRDDFFRLGGSSVLAAQMVNRINSRFDLCMRVTTVFLCPTVEALANEVLYLKSFTGHALDELVNPLTPHSDKKPLMFMIHAGLCGAEIYWRLSGVLAQRYSCLGIEHYNAFVEELETDLNELAKIYASVIQRHSRDGEPLTLLGWSLGGNLSMAVARLLIDQGVSVDRVVIIDATYADKETQECLEREDLAMDMHEYFLQVGIHHSAIVEYMDYFNNDMQLAQQANISPVTDVPVLLLKAGDAEPAQNDGHDRYNRFLVSKASSGWDAITGDNLIVRVIDGVTHANIIFSVNTLADLIFESGQDV</sequence>
<proteinExistence type="predicted"/>
<reference evidence="5 6" key="1">
    <citation type="submission" date="2019-11" db="EMBL/GenBank/DDBJ databases">
        <authorList>
            <person name="Holert J."/>
        </authorList>
    </citation>
    <scope>NUCLEOTIDE SEQUENCE [LARGE SCALE GENOMIC DNA]</scope>
    <source>
        <strain evidence="5">SB11_3</strain>
    </source>
</reference>
<dbReference type="Proteomes" id="UP000441399">
    <property type="component" value="Unassembled WGS sequence"/>
</dbReference>
<dbReference type="PANTHER" id="PTHR45527:SF1">
    <property type="entry name" value="FATTY ACID SYNTHASE"/>
    <property type="match status" value="1"/>
</dbReference>
<dbReference type="InterPro" id="IPR020845">
    <property type="entry name" value="AMP-binding_CS"/>
</dbReference>
<dbReference type="Gene3D" id="3.40.50.1820">
    <property type="entry name" value="alpha/beta hydrolase"/>
    <property type="match status" value="1"/>
</dbReference>
<dbReference type="InterPro" id="IPR006162">
    <property type="entry name" value="Ppantetheine_attach_site"/>
</dbReference>
<dbReference type="PANTHER" id="PTHR45527">
    <property type="entry name" value="NONRIBOSOMAL PEPTIDE SYNTHETASE"/>
    <property type="match status" value="1"/>
</dbReference>
<dbReference type="SUPFAM" id="SSF56801">
    <property type="entry name" value="Acetyl-CoA synthetase-like"/>
    <property type="match status" value="1"/>
</dbReference>
<feature type="domain" description="Carrier" evidence="4">
    <location>
        <begin position="974"/>
        <end position="1049"/>
    </location>
</feature>
<dbReference type="InterPro" id="IPR009081">
    <property type="entry name" value="PP-bd_ACP"/>
</dbReference>
<evidence type="ECO:0000256" key="1">
    <source>
        <dbReference type="ARBA" id="ARBA00001957"/>
    </source>
</evidence>
<evidence type="ECO:0000256" key="2">
    <source>
        <dbReference type="ARBA" id="ARBA00022450"/>
    </source>
</evidence>
<dbReference type="Pfam" id="PF00550">
    <property type="entry name" value="PP-binding"/>
    <property type="match status" value="1"/>
</dbReference>
<dbReference type="NCBIfam" id="TIGR01733">
    <property type="entry name" value="AA-adenyl-dom"/>
    <property type="match status" value="1"/>
</dbReference>
<dbReference type="EMBL" id="CACSIO010000001">
    <property type="protein sequence ID" value="CAA0078712.1"/>
    <property type="molecule type" value="Genomic_DNA"/>
</dbReference>
<dbReference type="Gene3D" id="1.10.1200.10">
    <property type="entry name" value="ACP-like"/>
    <property type="match status" value="1"/>
</dbReference>
<keyword evidence="6" id="KW-1185">Reference proteome</keyword>
<dbReference type="SUPFAM" id="SSF52777">
    <property type="entry name" value="CoA-dependent acyltransferases"/>
    <property type="match status" value="2"/>
</dbReference>
<dbReference type="InterPro" id="IPR001242">
    <property type="entry name" value="Condensation_dom"/>
</dbReference>
<dbReference type="InterPro" id="IPR029058">
    <property type="entry name" value="AB_hydrolase_fold"/>
</dbReference>
<dbReference type="SUPFAM" id="SSF47336">
    <property type="entry name" value="ACP-like"/>
    <property type="match status" value="1"/>
</dbReference>
<dbReference type="InterPro" id="IPR045851">
    <property type="entry name" value="AMP-bd_C_sf"/>
</dbReference>
<dbReference type="GO" id="GO:0031177">
    <property type="term" value="F:phosphopantetheine binding"/>
    <property type="evidence" value="ECO:0007669"/>
    <property type="project" value="TreeGrafter"/>
</dbReference>
<dbReference type="Gene3D" id="3.30.559.10">
    <property type="entry name" value="Chloramphenicol acetyltransferase-like domain"/>
    <property type="match status" value="1"/>
</dbReference>
<dbReference type="InterPro" id="IPR025110">
    <property type="entry name" value="AMP-bd_C"/>
</dbReference>
<dbReference type="GO" id="GO:0005737">
    <property type="term" value="C:cytoplasm"/>
    <property type="evidence" value="ECO:0007669"/>
    <property type="project" value="TreeGrafter"/>
</dbReference>
<dbReference type="GO" id="GO:0044550">
    <property type="term" value="P:secondary metabolite biosynthetic process"/>
    <property type="evidence" value="ECO:0007669"/>
    <property type="project" value="TreeGrafter"/>
</dbReference>
<comment type="cofactor">
    <cofactor evidence="1">
        <name>pantetheine 4'-phosphate</name>
        <dbReference type="ChEBI" id="CHEBI:47942"/>
    </cofactor>
</comment>
<dbReference type="InterPro" id="IPR010071">
    <property type="entry name" value="AA_adenyl_dom"/>
</dbReference>
<evidence type="ECO:0000259" key="4">
    <source>
        <dbReference type="PROSITE" id="PS50075"/>
    </source>
</evidence>
<organism evidence="5 6">
    <name type="scientific">BD1-7 clade bacterium</name>
    <dbReference type="NCBI Taxonomy" id="2029982"/>
    <lineage>
        <taxon>Bacteria</taxon>
        <taxon>Pseudomonadati</taxon>
        <taxon>Pseudomonadota</taxon>
        <taxon>Gammaproteobacteria</taxon>
        <taxon>Cellvibrionales</taxon>
        <taxon>Spongiibacteraceae</taxon>
        <taxon>BD1-7 clade</taxon>
    </lineage>
</organism>
<keyword evidence="2" id="KW-0596">Phosphopantetheine</keyword>
<keyword evidence="3" id="KW-0597">Phosphoprotein</keyword>
<dbReference type="Pfam" id="PF13193">
    <property type="entry name" value="AMP-binding_C"/>
    <property type="match status" value="1"/>
</dbReference>